<sequence>MGRGMIYSSFAKLYDDLFDEQMYVDWQQFVEKHISKTTSSVLDLAGGAGRLAVLLAKTGLDMTVADLSSEMLSLARQHAEDANCTVDLQQVNMLDLSDMGQFDAVTCFADSFCYLDNLDEVTLAFKQVKAHLNDAGVFLFDVITPYQTDTIYPGYMYNYESENQDTAFLWRSFGDSECEHGVVHELTFFNQLPNQDVYERLAEEHYERTYELKQYLQALKKAGFNQIEVSADFGRSEIGSTTTRWFFVVR</sequence>
<organism evidence="3 4">
    <name type="scientific">Paucilactobacillus vaccinostercus DSM 20634</name>
    <dbReference type="NCBI Taxonomy" id="1423813"/>
    <lineage>
        <taxon>Bacteria</taxon>
        <taxon>Bacillati</taxon>
        <taxon>Bacillota</taxon>
        <taxon>Bacilli</taxon>
        <taxon>Lactobacillales</taxon>
        <taxon>Lactobacillaceae</taxon>
        <taxon>Paucilactobacillus</taxon>
    </lineage>
</organism>
<dbReference type="InterPro" id="IPR029063">
    <property type="entry name" value="SAM-dependent_MTases_sf"/>
</dbReference>
<dbReference type="Gene3D" id="3.40.50.150">
    <property type="entry name" value="Vaccinia Virus protein VP39"/>
    <property type="match status" value="1"/>
</dbReference>
<dbReference type="Pfam" id="PF13649">
    <property type="entry name" value="Methyltransf_25"/>
    <property type="match status" value="1"/>
</dbReference>
<dbReference type="GO" id="GO:0016740">
    <property type="term" value="F:transferase activity"/>
    <property type="evidence" value="ECO:0007669"/>
    <property type="project" value="UniProtKB-KW"/>
</dbReference>
<evidence type="ECO:0000259" key="2">
    <source>
        <dbReference type="Pfam" id="PF13649"/>
    </source>
</evidence>
<proteinExistence type="predicted"/>
<dbReference type="PATRIC" id="fig|1423813.3.peg.896"/>
<dbReference type="AlphaFoldDB" id="A0A0R2A504"/>
<comment type="caution">
    <text evidence="3">The sequence shown here is derived from an EMBL/GenBank/DDBJ whole genome shotgun (WGS) entry which is preliminary data.</text>
</comment>
<gene>
    <name evidence="3" type="ORF">FC26_GL000875</name>
</gene>
<protein>
    <recommendedName>
        <fullName evidence="2">Methyltransferase domain-containing protein</fullName>
    </recommendedName>
</protein>
<dbReference type="InterPro" id="IPR041698">
    <property type="entry name" value="Methyltransf_25"/>
</dbReference>
<evidence type="ECO:0000313" key="4">
    <source>
        <dbReference type="Proteomes" id="UP000051733"/>
    </source>
</evidence>
<evidence type="ECO:0000256" key="1">
    <source>
        <dbReference type="ARBA" id="ARBA00022679"/>
    </source>
</evidence>
<keyword evidence="1" id="KW-0808">Transferase</keyword>
<evidence type="ECO:0000313" key="3">
    <source>
        <dbReference type="EMBL" id="KRM62141.1"/>
    </source>
</evidence>
<dbReference type="PANTHER" id="PTHR43861">
    <property type="entry name" value="TRANS-ACONITATE 2-METHYLTRANSFERASE-RELATED"/>
    <property type="match status" value="1"/>
</dbReference>
<keyword evidence="4" id="KW-1185">Reference proteome</keyword>
<feature type="domain" description="Methyltransferase" evidence="2">
    <location>
        <begin position="41"/>
        <end position="136"/>
    </location>
</feature>
<reference evidence="3 4" key="1">
    <citation type="journal article" date="2015" name="Genome Announc.">
        <title>Expanding the biotechnology potential of lactobacilli through comparative genomics of 213 strains and associated genera.</title>
        <authorList>
            <person name="Sun Z."/>
            <person name="Harris H.M."/>
            <person name="McCann A."/>
            <person name="Guo C."/>
            <person name="Argimon S."/>
            <person name="Zhang W."/>
            <person name="Yang X."/>
            <person name="Jeffery I.B."/>
            <person name="Cooney J.C."/>
            <person name="Kagawa T.F."/>
            <person name="Liu W."/>
            <person name="Song Y."/>
            <person name="Salvetti E."/>
            <person name="Wrobel A."/>
            <person name="Rasinkangas P."/>
            <person name="Parkhill J."/>
            <person name="Rea M.C."/>
            <person name="O'Sullivan O."/>
            <person name="Ritari J."/>
            <person name="Douillard F.P."/>
            <person name="Paul Ross R."/>
            <person name="Yang R."/>
            <person name="Briner A.E."/>
            <person name="Felis G.E."/>
            <person name="de Vos W.M."/>
            <person name="Barrangou R."/>
            <person name="Klaenhammer T.R."/>
            <person name="Caufield P.W."/>
            <person name="Cui Y."/>
            <person name="Zhang H."/>
            <person name="O'Toole P.W."/>
        </authorList>
    </citation>
    <scope>NUCLEOTIDE SEQUENCE [LARGE SCALE GENOMIC DNA]</scope>
    <source>
        <strain evidence="3 4">DSM 20634</strain>
    </source>
</reference>
<dbReference type="CDD" id="cd02440">
    <property type="entry name" value="AdoMet_MTases"/>
    <property type="match status" value="1"/>
</dbReference>
<dbReference type="Proteomes" id="UP000051733">
    <property type="component" value="Unassembled WGS sequence"/>
</dbReference>
<dbReference type="Gene3D" id="2.20.25.110">
    <property type="entry name" value="S-adenosyl-L-methionine-dependent methyltransferases"/>
    <property type="match status" value="1"/>
</dbReference>
<accession>A0A0R2A504</accession>
<dbReference type="SUPFAM" id="SSF53335">
    <property type="entry name" value="S-adenosyl-L-methionine-dependent methyltransferases"/>
    <property type="match status" value="1"/>
</dbReference>
<name>A0A0R2A504_9LACO</name>
<dbReference type="EMBL" id="AYYY01000011">
    <property type="protein sequence ID" value="KRM62141.1"/>
    <property type="molecule type" value="Genomic_DNA"/>
</dbReference>
<dbReference type="STRING" id="1423813.FC26_GL000875"/>